<dbReference type="Pfam" id="PF00069">
    <property type="entry name" value="Pkinase"/>
    <property type="match status" value="1"/>
</dbReference>
<dbReference type="PROSITE" id="PS00107">
    <property type="entry name" value="PROTEIN_KINASE_ATP"/>
    <property type="match status" value="1"/>
</dbReference>
<dbReference type="PROSITE" id="PS50011">
    <property type="entry name" value="PROTEIN_KINASE_DOM"/>
    <property type="match status" value="1"/>
</dbReference>
<keyword evidence="5" id="KW-1185">Reference proteome</keyword>
<dbReference type="InterPro" id="IPR017441">
    <property type="entry name" value="Protein_kinase_ATP_BS"/>
</dbReference>
<dbReference type="Gene3D" id="1.10.10.1770">
    <property type="entry name" value="Gun4-like"/>
    <property type="match status" value="2"/>
</dbReference>
<dbReference type="InterPro" id="IPR008629">
    <property type="entry name" value="GUN4-like"/>
</dbReference>
<dbReference type="CDD" id="cd14014">
    <property type="entry name" value="STKc_PknB_like"/>
    <property type="match status" value="1"/>
</dbReference>
<dbReference type="Gene3D" id="1.10.510.10">
    <property type="entry name" value="Transferase(Phosphotransferase) domain 1"/>
    <property type="match status" value="1"/>
</dbReference>
<feature type="binding site" evidence="1">
    <location>
        <position position="43"/>
    </location>
    <ligand>
        <name>ATP</name>
        <dbReference type="ChEBI" id="CHEBI:30616"/>
    </ligand>
</feature>
<dbReference type="GO" id="GO:0004672">
    <property type="term" value="F:protein kinase activity"/>
    <property type="evidence" value="ECO:0007669"/>
    <property type="project" value="InterPro"/>
</dbReference>
<evidence type="ECO:0000313" key="5">
    <source>
        <dbReference type="Proteomes" id="UP000182190"/>
    </source>
</evidence>
<dbReference type="EMBL" id="CZCS02000197">
    <property type="protein sequence ID" value="VXD21372.1"/>
    <property type="molecule type" value="Genomic_DNA"/>
</dbReference>
<dbReference type="InterPro" id="IPR000719">
    <property type="entry name" value="Prot_kinase_dom"/>
</dbReference>
<dbReference type="InterPro" id="IPR011009">
    <property type="entry name" value="Kinase-like_dom_sf"/>
</dbReference>
<feature type="domain" description="Protein kinase" evidence="3">
    <location>
        <begin position="14"/>
        <end position="276"/>
    </location>
</feature>
<dbReference type="Gene3D" id="1.25.40.620">
    <property type="match status" value="2"/>
</dbReference>
<evidence type="ECO:0000259" key="3">
    <source>
        <dbReference type="PROSITE" id="PS50011"/>
    </source>
</evidence>
<proteinExistence type="predicted"/>
<organism evidence="4 5">
    <name type="scientific">Planktothrix paucivesiculata PCC 9631</name>
    <dbReference type="NCBI Taxonomy" id="671071"/>
    <lineage>
        <taxon>Bacteria</taxon>
        <taxon>Bacillati</taxon>
        <taxon>Cyanobacteriota</taxon>
        <taxon>Cyanophyceae</taxon>
        <taxon>Oscillatoriophycideae</taxon>
        <taxon>Oscillatoriales</taxon>
        <taxon>Microcoleaceae</taxon>
        <taxon>Planktothrix</taxon>
    </lineage>
</organism>
<dbReference type="PANTHER" id="PTHR34800:SF1">
    <property type="entry name" value="TETRAPYRROLE-BINDING PROTEIN, CHLOROPLASTIC"/>
    <property type="match status" value="1"/>
</dbReference>
<feature type="region of interest" description="Disordered" evidence="2">
    <location>
        <begin position="290"/>
        <end position="314"/>
    </location>
</feature>
<dbReference type="Pfam" id="PF05419">
    <property type="entry name" value="GUN4"/>
    <property type="match status" value="2"/>
</dbReference>
<name>A0A7Z9BSB1_9CYAN</name>
<evidence type="ECO:0000256" key="1">
    <source>
        <dbReference type="PROSITE-ProRule" id="PRU10141"/>
    </source>
</evidence>
<dbReference type="CDD" id="cd16383">
    <property type="entry name" value="GUN4"/>
    <property type="match status" value="2"/>
</dbReference>
<keyword evidence="1" id="KW-0067">ATP-binding</keyword>
<dbReference type="PANTHER" id="PTHR34800">
    <property type="entry name" value="TETRAPYRROLE-BINDING PROTEIN, CHLOROPLASTIC"/>
    <property type="match status" value="1"/>
</dbReference>
<dbReference type="SUPFAM" id="SSF56112">
    <property type="entry name" value="Protein kinase-like (PK-like)"/>
    <property type="match status" value="1"/>
</dbReference>
<dbReference type="Proteomes" id="UP000182190">
    <property type="component" value="Unassembled WGS sequence"/>
</dbReference>
<reference evidence="4" key="1">
    <citation type="submission" date="2019-10" db="EMBL/GenBank/DDBJ databases">
        <authorList>
            <consortium name="Genoscope - CEA"/>
            <person name="William W."/>
        </authorList>
    </citation>
    <scope>NUCLEOTIDE SEQUENCE [LARGE SCALE GENOMIC DNA]</scope>
    <source>
        <strain evidence="4">BBR_PRJEB10994</strain>
    </source>
</reference>
<feature type="compositionally biased region" description="Pro residues" evidence="2">
    <location>
        <begin position="296"/>
        <end position="308"/>
    </location>
</feature>
<evidence type="ECO:0000313" key="4">
    <source>
        <dbReference type="EMBL" id="VXD21372.1"/>
    </source>
</evidence>
<sequence length="691" mass="79356">MSWTPGYKLRQRPYIIERILGQGGFGITYKAKHLDLDHQVVLKTPNAGLQNDPEYPKYVQRFIQEGKTLARLCQNSHPHIVRVSDLFEENGLHCLVMDLIVGQSLWEFVQTKGRLSEADAVNIIRQIADALVMIHNAGIIHRDAHPGNIMLRNNTSAVLIDFGLAAEIMPRVMSSKHPANLNFAPYEQFLEGSGKPTVDVYCLAASLYYAITGQLPTQALTRKLKNQALIPPNKIVKISDKINHAILKGLGLEPEQRPQTMAEFWRLLDIQPQPVQIPQPDIELKSAKGVNYRPPQLTPPPTPQPTPEPDTELKSAKGVNYRQLEQLLKAGHWKEADQETAQKMFEVAGRKEEGVLRKKDIDNFPCEDLRTIDQLWVKYSNGRFGFSVQKRIYQSVGGTRNYDQKVWEAFCERVGWRVARIGSGWWNYDVFGDRGRWFSYNELKFNQTAPLGHLPRVQQEHTIMWSGRGIFWGLDIEWGGWFSSLASRLVVCNDIQPQPVQIPQPNIELKSAKGVNYHKLEQLLKAGNWVESDQETARKMLEVAGRTKERNLRDSDIDNFPCEDLRTIDQLWVKYSNGRFGFSVQKRIYRSLGGSWSYEEKVWEAFGDQVGWRVGGSWLDYKDLKFNQTAPVGHLPWGVGYDHRWWARAMDRLSPLAVWLWLRLNHGTDLLPPIYGPQLFSFFYLLETCRL</sequence>
<gene>
    <name evidence="4" type="ORF">PL9631_560066</name>
</gene>
<dbReference type="SUPFAM" id="SSF140869">
    <property type="entry name" value="GUN4-like"/>
    <property type="match status" value="2"/>
</dbReference>
<comment type="caution">
    <text evidence="4">The sequence shown here is derived from an EMBL/GenBank/DDBJ whole genome shotgun (WGS) entry which is preliminary data.</text>
</comment>
<keyword evidence="1" id="KW-0547">Nucleotide-binding</keyword>
<dbReference type="RefSeq" id="WP_231516691.1">
    <property type="nucleotide sequence ID" value="NZ_LR735009.1"/>
</dbReference>
<dbReference type="GO" id="GO:0046906">
    <property type="term" value="F:tetrapyrrole binding"/>
    <property type="evidence" value="ECO:0007669"/>
    <property type="project" value="TreeGrafter"/>
</dbReference>
<accession>A0A7Z9BSB1</accession>
<dbReference type="AlphaFoldDB" id="A0A7Z9BSB1"/>
<dbReference type="InterPro" id="IPR037215">
    <property type="entry name" value="GUN4-like_sf"/>
</dbReference>
<evidence type="ECO:0000256" key="2">
    <source>
        <dbReference type="SAM" id="MobiDB-lite"/>
    </source>
</evidence>
<dbReference type="GO" id="GO:0005524">
    <property type="term" value="F:ATP binding"/>
    <property type="evidence" value="ECO:0007669"/>
    <property type="project" value="UniProtKB-UniRule"/>
</dbReference>
<protein>
    <submittedName>
        <fullName evidence="4">Genome sequencing data, contig C297 (Modular protein)</fullName>
    </submittedName>
</protein>